<keyword evidence="5" id="KW-0378">Hydrolase</keyword>
<evidence type="ECO:0000256" key="9">
    <source>
        <dbReference type="SAM" id="MobiDB-lite"/>
    </source>
</evidence>
<evidence type="ECO:0000256" key="4">
    <source>
        <dbReference type="ARBA" id="ARBA00022729"/>
    </source>
</evidence>
<dbReference type="SUPFAM" id="SSF55486">
    <property type="entry name" value="Metalloproteases ('zincins'), catalytic domain"/>
    <property type="match status" value="1"/>
</dbReference>
<evidence type="ECO:0000256" key="5">
    <source>
        <dbReference type="ARBA" id="ARBA00022801"/>
    </source>
</evidence>
<accession>A0ABY6YXG9</accession>
<keyword evidence="4" id="KW-0732">Signal</keyword>
<dbReference type="EMBL" id="CP113264">
    <property type="protein sequence ID" value="WAE76724.1"/>
    <property type="molecule type" value="Genomic_DNA"/>
</dbReference>
<protein>
    <submittedName>
        <fullName evidence="11">Zinc metalloprotease</fullName>
    </submittedName>
</protein>
<proteinExistence type="inferred from homology"/>
<dbReference type="RefSeq" id="WP_267950492.1">
    <property type="nucleotide sequence ID" value="NZ_CP113264.1"/>
</dbReference>
<evidence type="ECO:0000256" key="8">
    <source>
        <dbReference type="ARBA" id="ARBA00023157"/>
    </source>
</evidence>
<dbReference type="Proteomes" id="UP001156498">
    <property type="component" value="Chromosome"/>
</dbReference>
<evidence type="ECO:0000259" key="10">
    <source>
        <dbReference type="Pfam" id="PF05572"/>
    </source>
</evidence>
<dbReference type="PANTHER" id="PTHR47466">
    <property type="match status" value="1"/>
</dbReference>
<feature type="domain" description="Peptidase M43 pregnancy-associated plasma-A" evidence="10">
    <location>
        <begin position="224"/>
        <end position="305"/>
    </location>
</feature>
<dbReference type="InterPro" id="IPR008754">
    <property type="entry name" value="Peptidase_M43"/>
</dbReference>
<keyword evidence="2" id="KW-0645">Protease</keyword>
<comment type="similarity">
    <text evidence="1">Belongs to the peptidase M43B family.</text>
</comment>
<sequence>MCGLALTGTVAGLPPEPAGAETARTLAPGEEGSLLEECPPGRAGQAARVSDPDAAVPEGGELTPQQAEDYDRRFREALVPLRGQEMQAPRNVPVVVHVISAEDGRGDVPQARVDDQIEVLNTAFSGGYGTDGADTGFRFELSETTRTVNDTWFTRFDEYRDTIRAELHRGGAGTLNVYTAQLGTGLLGYSSFPQDYEAAPDQDGVVLAHDTLPGGGRDGFDLGHTGTHEVGHWLGLFHTFQNGCASPGDYVDDTPYEREAASGCPVGRDSCPRKKGDDPVTNFMNYSDDGCMTHFTEGQARRIVEHWAAFRS</sequence>
<dbReference type="GO" id="GO:0008237">
    <property type="term" value="F:metallopeptidase activity"/>
    <property type="evidence" value="ECO:0007669"/>
    <property type="project" value="UniProtKB-KW"/>
</dbReference>
<organism evidence="11 12">
    <name type="scientific">Streptomonospora nanhaiensis</name>
    <dbReference type="NCBI Taxonomy" id="1323731"/>
    <lineage>
        <taxon>Bacteria</taxon>
        <taxon>Bacillati</taxon>
        <taxon>Actinomycetota</taxon>
        <taxon>Actinomycetes</taxon>
        <taxon>Streptosporangiales</taxon>
        <taxon>Nocardiopsidaceae</taxon>
        <taxon>Streptomonospora</taxon>
    </lineage>
</organism>
<evidence type="ECO:0000313" key="11">
    <source>
        <dbReference type="EMBL" id="WAE76724.1"/>
    </source>
</evidence>
<name>A0ABY6YXG9_9ACTN</name>
<keyword evidence="8" id="KW-1015">Disulfide bond</keyword>
<evidence type="ECO:0000313" key="12">
    <source>
        <dbReference type="Proteomes" id="UP001156498"/>
    </source>
</evidence>
<keyword evidence="7 11" id="KW-0482">Metalloprotease</keyword>
<evidence type="ECO:0000256" key="6">
    <source>
        <dbReference type="ARBA" id="ARBA00022833"/>
    </source>
</evidence>
<gene>
    <name evidence="11" type="ORF">OUQ99_25400</name>
</gene>
<keyword evidence="12" id="KW-1185">Reference proteome</keyword>
<evidence type="ECO:0000256" key="2">
    <source>
        <dbReference type="ARBA" id="ARBA00022670"/>
    </source>
</evidence>
<dbReference type="PANTHER" id="PTHR47466:SF1">
    <property type="entry name" value="METALLOPROTEASE MEP1 (AFU_ORTHOLOGUE AFUA_1G07730)-RELATED"/>
    <property type="match status" value="1"/>
</dbReference>
<keyword evidence="6" id="KW-0862">Zinc</keyword>
<evidence type="ECO:0000256" key="7">
    <source>
        <dbReference type="ARBA" id="ARBA00023049"/>
    </source>
</evidence>
<evidence type="ECO:0000256" key="3">
    <source>
        <dbReference type="ARBA" id="ARBA00022723"/>
    </source>
</evidence>
<dbReference type="InterPro" id="IPR024079">
    <property type="entry name" value="MetalloPept_cat_dom_sf"/>
</dbReference>
<dbReference type="Gene3D" id="3.40.390.10">
    <property type="entry name" value="Collagenase (Catalytic Domain)"/>
    <property type="match status" value="1"/>
</dbReference>
<evidence type="ECO:0000256" key="1">
    <source>
        <dbReference type="ARBA" id="ARBA00008721"/>
    </source>
</evidence>
<keyword evidence="3" id="KW-0479">Metal-binding</keyword>
<dbReference type="CDD" id="cd04275">
    <property type="entry name" value="ZnMc_pappalysin_like"/>
    <property type="match status" value="1"/>
</dbReference>
<reference evidence="11 12" key="1">
    <citation type="journal article" date="2013" name="Int. J. Syst. Evol. Microbiol.">
        <title>Description of Streptomonospora sediminis sp. nov. and Streptomonospora nanhaiensis sp. nov., and reclassification of Nocardiopsis arabia Hozzein &amp; Goodfellow 2008 as Streptomonospora arabica comb. nov. and emended description of the genus Streptomonospora.</title>
        <authorList>
            <person name="Zhang D.F."/>
            <person name="Pan H.Q."/>
            <person name="He J."/>
            <person name="Zhang X.M."/>
            <person name="Zhang Y.G."/>
            <person name="Klenk H.P."/>
            <person name="Hu J.C."/>
            <person name="Li W.J."/>
        </authorList>
    </citation>
    <scope>NUCLEOTIDE SEQUENCE [LARGE SCALE GENOMIC DNA]</scope>
    <source>
        <strain evidence="11 12">12A09</strain>
    </source>
</reference>
<feature type="region of interest" description="Disordered" evidence="9">
    <location>
        <begin position="1"/>
        <end position="68"/>
    </location>
</feature>
<dbReference type="Pfam" id="PF05572">
    <property type="entry name" value="Peptidase_M43"/>
    <property type="match status" value="1"/>
</dbReference>